<proteinExistence type="predicted"/>
<evidence type="ECO:0000313" key="2">
    <source>
        <dbReference type="Proteomes" id="UP000662782"/>
    </source>
</evidence>
<dbReference type="Proteomes" id="UP000662782">
    <property type="component" value="Segment"/>
</dbReference>
<dbReference type="EMBL" id="MT701590">
    <property type="protein sequence ID" value="QPB09126.1"/>
    <property type="molecule type" value="Genomic_DNA"/>
</dbReference>
<protein>
    <submittedName>
        <fullName evidence="1">Uncharacterized protein</fullName>
    </submittedName>
</protein>
<evidence type="ECO:0000313" key="1">
    <source>
        <dbReference type="EMBL" id="QPB09126.1"/>
    </source>
</evidence>
<accession>A0A873WI32</accession>
<organism evidence="1 2">
    <name type="scientific">Klebsiella phage Miami</name>
    <dbReference type="NCBI Taxonomy" id="2767581"/>
    <lineage>
        <taxon>Viruses</taxon>
        <taxon>Duplodnaviria</taxon>
        <taxon>Heunggongvirae</taxon>
        <taxon>Uroviricota</taxon>
        <taxon>Caudoviricetes</taxon>
        <taxon>Chimalliviridae</taxon>
        <taxon>Miamivirus</taxon>
        <taxon>Miamivirus miami</taxon>
    </lineage>
</organism>
<sequence length="220" mass="26085">MIELFRYKEIRKSLIAQHDIIVNRNYRVSFPRQYLMSLDQLENREIVRMTSVIDPDSHTRPSPMTVTLERVIDILKRLPDSRILAFKHSRDALEIYETIQGYLNNWIEIILEAPEFSYPTIQELYDLESVAKWAFPVYQHEKRMMSFRENRDFNKQQFAHPLLSLIGVLKSDDDVPSFISFLDNRLPQHLKAYRNEELFTEDLKEVLSFDNSLFGIKGGL</sequence>
<gene>
    <name evidence="1" type="ORF">CPT_Miami_031</name>
</gene>
<name>A0A873WI32_9CAUD</name>
<reference evidence="1 2" key="1">
    <citation type="submission" date="2020-07" db="EMBL/GenBank/DDBJ databases">
        <title>Complete genome sequence of Klebsiella pneumoniae phage Miami.</title>
        <authorList>
            <person name="Mora D.A."/>
            <person name="Lessor L."/>
            <person name="Gill J."/>
            <person name="Liu M."/>
        </authorList>
    </citation>
    <scope>NUCLEOTIDE SEQUENCE [LARGE SCALE GENOMIC DNA]</scope>
</reference>
<keyword evidence="2" id="KW-1185">Reference proteome</keyword>